<organism evidence="3 4">
    <name type="scientific">Kribbella qitaiheensis</name>
    <dbReference type="NCBI Taxonomy" id="1544730"/>
    <lineage>
        <taxon>Bacteria</taxon>
        <taxon>Bacillati</taxon>
        <taxon>Actinomycetota</taxon>
        <taxon>Actinomycetes</taxon>
        <taxon>Propionibacteriales</taxon>
        <taxon>Kribbellaceae</taxon>
        <taxon>Kribbella</taxon>
    </lineage>
</organism>
<sequence length="260" mass="25905">MLKITPVRLALSAALALCLVACSNDTSSGGSSPTTGAPTSASVNPSVTPTTAGTPTASPTPVPPANKLPTAAELTKALLALPDLPSGFSIEKDESATGDDSRLTSKDARCARFVTFANADTPPGSKASVTRSFSGGQQGPFIDESLDAMGSPAAAQALQRSFKSAIAACRSITLTIPGEGRSTMAVNEVSAPPVGTGPVAVRLSATSGSLEGLEVILFSTGIDAVVLSMSVLAGTSQDLDAAAADAVAKARRTLDTKSGT</sequence>
<feature type="region of interest" description="Disordered" evidence="1">
    <location>
        <begin position="28"/>
        <end position="68"/>
    </location>
</feature>
<protein>
    <recommendedName>
        <fullName evidence="5">Sensor domain-containing protein</fullName>
    </recommendedName>
</protein>
<dbReference type="KEGG" id="kqi:F1D05_25535"/>
<reference evidence="4" key="1">
    <citation type="submission" date="2019-09" db="EMBL/GenBank/DDBJ databases">
        <title>Antimicrobial potential of Antarctic Bacteria.</title>
        <authorList>
            <person name="Benaud N."/>
            <person name="Edwards R.J."/>
            <person name="Ferrari B.C."/>
        </authorList>
    </citation>
    <scope>NUCLEOTIDE SEQUENCE [LARGE SCALE GENOMIC DNA]</scope>
    <source>
        <strain evidence="4">SPB151</strain>
    </source>
</reference>
<keyword evidence="2" id="KW-0732">Signal</keyword>
<feature type="compositionally biased region" description="Low complexity" evidence="1">
    <location>
        <begin position="28"/>
        <end position="57"/>
    </location>
</feature>
<dbReference type="InterPro" id="IPR038232">
    <property type="entry name" value="PknH-like_Extracell_sf"/>
</dbReference>
<gene>
    <name evidence="3" type="ORF">F1D05_25535</name>
</gene>
<name>A0A7G6X347_9ACTN</name>
<evidence type="ECO:0000313" key="4">
    <source>
        <dbReference type="Proteomes" id="UP000515563"/>
    </source>
</evidence>
<evidence type="ECO:0000256" key="2">
    <source>
        <dbReference type="SAM" id="SignalP"/>
    </source>
</evidence>
<dbReference type="RefSeq" id="WP_185443058.1">
    <property type="nucleotide sequence ID" value="NZ_CP043661.1"/>
</dbReference>
<evidence type="ECO:0000313" key="3">
    <source>
        <dbReference type="EMBL" id="QNE20662.1"/>
    </source>
</evidence>
<accession>A0A7G6X347</accession>
<dbReference type="EMBL" id="CP043661">
    <property type="protein sequence ID" value="QNE20662.1"/>
    <property type="molecule type" value="Genomic_DNA"/>
</dbReference>
<proteinExistence type="predicted"/>
<feature type="signal peptide" evidence="2">
    <location>
        <begin position="1"/>
        <end position="23"/>
    </location>
</feature>
<evidence type="ECO:0000256" key="1">
    <source>
        <dbReference type="SAM" id="MobiDB-lite"/>
    </source>
</evidence>
<reference evidence="3 4" key="2">
    <citation type="journal article" date="2020" name="Microbiol. Resour. Announc.">
        <title>Antarctic desert soil bacteria exhibit high novel natural product potential, evaluated through long-read genome sequencing and comparative genomics.</title>
        <authorList>
            <person name="Benaud N."/>
            <person name="Edwards R.J."/>
            <person name="Amos T.G."/>
            <person name="D'Agostino P.M."/>
            <person name="Gutierrez-Chavez C."/>
            <person name="Montgomery K."/>
            <person name="Nicetic I."/>
            <person name="Ferrari B.C."/>
        </authorList>
    </citation>
    <scope>NUCLEOTIDE SEQUENCE [LARGE SCALE GENOMIC DNA]</scope>
    <source>
        <strain evidence="3 4">SPB151</strain>
    </source>
</reference>
<keyword evidence="4" id="KW-1185">Reference proteome</keyword>
<evidence type="ECO:0008006" key="5">
    <source>
        <dbReference type="Google" id="ProtNLM"/>
    </source>
</evidence>
<dbReference type="AlphaFoldDB" id="A0A7G6X347"/>
<dbReference type="Gene3D" id="3.40.1000.70">
    <property type="entry name" value="PknH-like extracellular domain"/>
    <property type="match status" value="1"/>
</dbReference>
<feature type="chain" id="PRO_5039456267" description="Sensor domain-containing protein" evidence="2">
    <location>
        <begin position="24"/>
        <end position="260"/>
    </location>
</feature>
<dbReference type="Proteomes" id="UP000515563">
    <property type="component" value="Chromosome"/>
</dbReference>